<dbReference type="InterPro" id="IPR054222">
    <property type="entry name" value="DUF6942"/>
</dbReference>
<dbReference type="EMBL" id="CP020465">
    <property type="protein sequence ID" value="ASP46772.1"/>
    <property type="molecule type" value="Genomic_DNA"/>
</dbReference>
<reference evidence="1 2" key="1">
    <citation type="submission" date="2017-08" db="EMBL/GenBank/DDBJ databases">
        <title>Complete genome of Colwellia sp. NB097-1, a psychrophile bacterium ioslated from Bering Sea.</title>
        <authorList>
            <person name="Chen X."/>
        </authorList>
    </citation>
    <scope>NUCLEOTIDE SEQUENCE [LARGE SCALE GENOMIC DNA]</scope>
    <source>
        <strain evidence="1 2">NB097-1</strain>
    </source>
</reference>
<evidence type="ECO:0000313" key="2">
    <source>
        <dbReference type="Proteomes" id="UP000202259"/>
    </source>
</evidence>
<name>A0A222G4W1_9GAMM</name>
<keyword evidence="2" id="KW-1185">Reference proteome</keyword>
<dbReference type="Pfam" id="PF22098">
    <property type="entry name" value="DUF6942"/>
    <property type="match status" value="1"/>
</dbReference>
<protein>
    <submittedName>
        <fullName evidence="1">Uncharacterized protein</fullName>
    </submittedName>
</protein>
<gene>
    <name evidence="1" type="ORF">B5D82_02630</name>
</gene>
<accession>A0A222G4W1</accession>
<organism evidence="1 2">
    <name type="scientific">Cognaticolwellia beringensis</name>
    <dbReference type="NCBI Taxonomy" id="1967665"/>
    <lineage>
        <taxon>Bacteria</taxon>
        <taxon>Pseudomonadati</taxon>
        <taxon>Pseudomonadota</taxon>
        <taxon>Gammaproteobacteria</taxon>
        <taxon>Alteromonadales</taxon>
        <taxon>Colwelliaceae</taxon>
        <taxon>Cognaticolwellia</taxon>
    </lineage>
</organism>
<dbReference type="KEGG" id="cber:B5D82_02630"/>
<dbReference type="RefSeq" id="WP_081148993.1">
    <property type="nucleotide sequence ID" value="NZ_CP020465.1"/>
</dbReference>
<dbReference type="Proteomes" id="UP000202259">
    <property type="component" value="Chromosome"/>
</dbReference>
<proteinExistence type="predicted"/>
<dbReference type="AlphaFoldDB" id="A0A222G4W1"/>
<dbReference type="OrthoDB" id="6077837at2"/>
<evidence type="ECO:0000313" key="1">
    <source>
        <dbReference type="EMBL" id="ASP46772.1"/>
    </source>
</evidence>
<sequence>MVNEVVGFGNSNAKIIFYIRNRPPLDIYQNLTSVKALVPNEITHICDETGNHWRKIFNVYAKLLFELTPKHFTSWQKLRDEFLLQKHSDSCLLFSVPNLPITRDSVARTTVSKIHDSTEIKPTKKLHVILGKGYAEQLGICNDCTWLSHDFAINIELGLIICPYFDYRQLSNIKITQLTGLIRQLTAPEA</sequence>